<comment type="caution">
    <text evidence="1">The sequence shown here is derived from an EMBL/GenBank/DDBJ whole genome shotgun (WGS) entry which is preliminary data.</text>
</comment>
<sequence length="90" mass="10106">MDKYNKHKVWEEVKGQITGLIENKIDEIEEILTKQNKVVITIKLAIRDETDGVYSVASKVSVARDAVTDKLETIMIDTKPGLFDAKESVA</sequence>
<reference evidence="1 2" key="1">
    <citation type="submission" date="2015-02" db="EMBL/GenBank/DDBJ databases">
        <title>Single-cell genomics of uncultivated deep-branching MTB reveals a conserved set of magnetosome genes.</title>
        <authorList>
            <person name="Kolinko S."/>
            <person name="Richter M."/>
            <person name="Glockner F.O."/>
            <person name="Brachmann A."/>
            <person name="Schuler D."/>
        </authorList>
    </citation>
    <scope>NUCLEOTIDE SEQUENCE [LARGE SCALE GENOMIC DNA]</scope>
    <source>
        <strain evidence="1">TM-1</strain>
    </source>
</reference>
<gene>
    <name evidence="1" type="ORF">MBAV_003884</name>
</gene>
<dbReference type="Proteomes" id="UP000033423">
    <property type="component" value="Unassembled WGS sequence"/>
</dbReference>
<dbReference type="EMBL" id="LACI01001682">
    <property type="protein sequence ID" value="KJU83917.1"/>
    <property type="molecule type" value="Genomic_DNA"/>
</dbReference>
<protein>
    <submittedName>
        <fullName evidence="1">Uncharacterized protein</fullName>
    </submittedName>
</protein>
<keyword evidence="2" id="KW-1185">Reference proteome</keyword>
<dbReference type="AlphaFoldDB" id="A0A0F3GQ28"/>
<evidence type="ECO:0000313" key="1">
    <source>
        <dbReference type="EMBL" id="KJU83917.1"/>
    </source>
</evidence>
<proteinExistence type="predicted"/>
<accession>A0A0F3GQ28</accession>
<name>A0A0F3GQ28_9BACT</name>
<evidence type="ECO:0000313" key="2">
    <source>
        <dbReference type="Proteomes" id="UP000033423"/>
    </source>
</evidence>
<organism evidence="1 2">
    <name type="scientific">Candidatus Magnetobacterium bavaricum</name>
    <dbReference type="NCBI Taxonomy" id="29290"/>
    <lineage>
        <taxon>Bacteria</taxon>
        <taxon>Pseudomonadati</taxon>
        <taxon>Nitrospirota</taxon>
        <taxon>Thermodesulfovibrionia</taxon>
        <taxon>Thermodesulfovibrionales</taxon>
        <taxon>Candidatus Magnetobacteriaceae</taxon>
        <taxon>Candidatus Magnetobacterium</taxon>
    </lineage>
</organism>